<evidence type="ECO:0000256" key="1">
    <source>
        <dbReference type="SAM" id="Phobius"/>
    </source>
</evidence>
<name>A0A9P7E2B0_9AGAM</name>
<keyword evidence="1" id="KW-0812">Transmembrane</keyword>
<reference evidence="3" key="1">
    <citation type="journal article" date="2020" name="New Phytol.">
        <title>Comparative genomics reveals dynamic genome evolution in host specialist ectomycorrhizal fungi.</title>
        <authorList>
            <person name="Lofgren L.A."/>
            <person name="Nguyen N.H."/>
            <person name="Vilgalys R."/>
            <person name="Ruytinx J."/>
            <person name="Liao H.L."/>
            <person name="Branco S."/>
            <person name="Kuo A."/>
            <person name="LaButti K."/>
            <person name="Lipzen A."/>
            <person name="Andreopoulos W."/>
            <person name="Pangilinan J."/>
            <person name="Riley R."/>
            <person name="Hundley H."/>
            <person name="Na H."/>
            <person name="Barry K."/>
            <person name="Grigoriev I.V."/>
            <person name="Stajich J.E."/>
            <person name="Kennedy P.G."/>
        </authorList>
    </citation>
    <scope>NUCLEOTIDE SEQUENCE</scope>
    <source>
        <strain evidence="3">MN1</strain>
    </source>
</reference>
<keyword evidence="1" id="KW-0472">Membrane</keyword>
<sequence length="301" mass="34709">MTTFWIYDYICSLHEEWTFLLRSRWTEVKTLYITARYIPFLITTMNLYLILAPNENTNISINLITCFFVLRTILLVVMLFTLFHDPGLSAELRQFRILYAVYSLACVPTGVGRSAKGPLYAILVKHNIFYYACGLLLSVVNVIVPVLPLSDSLSYFLPEGFEVFILAILATRMHLHLWHMDQQVHGSDIACIEGYTHRLRKSIAPTRLGKPTFLLELSKHMLWPRQSIFSHFRMRCNLFKYNVRPVRRRLGRLYVIIPTPKYADIAPTEASVRSGLETLLATTWCVPFSDIAEPTLQVNGL</sequence>
<dbReference type="AlphaFoldDB" id="A0A9P7E2B0"/>
<evidence type="ECO:0000313" key="4">
    <source>
        <dbReference type="Proteomes" id="UP000807769"/>
    </source>
</evidence>
<feature type="transmembrane region" description="Helical" evidence="1">
    <location>
        <begin position="128"/>
        <end position="147"/>
    </location>
</feature>
<dbReference type="GeneID" id="64635773"/>
<evidence type="ECO:0000313" key="3">
    <source>
        <dbReference type="EMBL" id="KAG1809141.1"/>
    </source>
</evidence>
<comment type="caution">
    <text evidence="3">The sequence shown here is derived from an EMBL/GenBank/DDBJ whole genome shotgun (WGS) entry which is preliminary data.</text>
</comment>
<dbReference type="RefSeq" id="XP_041189050.1">
    <property type="nucleotide sequence ID" value="XM_041341757.1"/>
</dbReference>
<proteinExistence type="predicted"/>
<feature type="transmembrane region" description="Helical" evidence="1">
    <location>
        <begin position="63"/>
        <end position="83"/>
    </location>
</feature>
<protein>
    <recommendedName>
        <fullName evidence="2">DUF6533 domain-containing protein</fullName>
    </recommendedName>
</protein>
<keyword evidence="4" id="KW-1185">Reference proteome</keyword>
<dbReference type="EMBL" id="JABBWG010000035">
    <property type="protein sequence ID" value="KAG1809141.1"/>
    <property type="molecule type" value="Genomic_DNA"/>
</dbReference>
<keyword evidence="1" id="KW-1133">Transmembrane helix</keyword>
<evidence type="ECO:0000259" key="2">
    <source>
        <dbReference type="Pfam" id="PF20151"/>
    </source>
</evidence>
<gene>
    <name evidence="3" type="ORF">BJ212DRAFT_1528741</name>
</gene>
<dbReference type="OrthoDB" id="2681239at2759"/>
<feature type="transmembrane region" description="Helical" evidence="1">
    <location>
        <begin position="95"/>
        <end position="116"/>
    </location>
</feature>
<feature type="transmembrane region" description="Helical" evidence="1">
    <location>
        <begin position="31"/>
        <end position="51"/>
    </location>
</feature>
<dbReference type="InterPro" id="IPR045340">
    <property type="entry name" value="DUF6533"/>
</dbReference>
<accession>A0A9P7E2B0</accession>
<organism evidence="3 4">
    <name type="scientific">Suillus subaureus</name>
    <dbReference type="NCBI Taxonomy" id="48587"/>
    <lineage>
        <taxon>Eukaryota</taxon>
        <taxon>Fungi</taxon>
        <taxon>Dikarya</taxon>
        <taxon>Basidiomycota</taxon>
        <taxon>Agaricomycotina</taxon>
        <taxon>Agaricomycetes</taxon>
        <taxon>Agaricomycetidae</taxon>
        <taxon>Boletales</taxon>
        <taxon>Suillineae</taxon>
        <taxon>Suillaceae</taxon>
        <taxon>Suillus</taxon>
    </lineage>
</organism>
<dbReference type="Pfam" id="PF20151">
    <property type="entry name" value="DUF6533"/>
    <property type="match status" value="1"/>
</dbReference>
<dbReference type="Proteomes" id="UP000807769">
    <property type="component" value="Unassembled WGS sequence"/>
</dbReference>
<feature type="domain" description="DUF6533" evidence="2">
    <location>
        <begin position="2"/>
        <end position="41"/>
    </location>
</feature>